<gene>
    <name evidence="2" type="ORF">CMEL01_16312</name>
</gene>
<feature type="chain" id="PRO_5042543493" description="Secreted protein" evidence="1">
    <location>
        <begin position="31"/>
        <end position="113"/>
    </location>
</feature>
<dbReference type="AlphaFoldDB" id="A0AAI9UDY9"/>
<evidence type="ECO:0008006" key="4">
    <source>
        <dbReference type="Google" id="ProtNLM"/>
    </source>
</evidence>
<evidence type="ECO:0000313" key="2">
    <source>
        <dbReference type="EMBL" id="KAK1456634.1"/>
    </source>
</evidence>
<accession>A0AAI9UDY9</accession>
<name>A0AAI9UDY9_9PEZI</name>
<sequence>MMIGEGCKPRTSFLLLILLCLKAFPPFIHNRHPFQVQPSLAEGQRVCDPSMDHTPYPCPLSAVASLWTAPIVTFSIVFSSDGTPLLQSPLSGDCRMFSVLVDEMLHVRWLKGR</sequence>
<reference evidence="2 3" key="1">
    <citation type="submission" date="2016-10" db="EMBL/GenBank/DDBJ databases">
        <title>The genome sequence of Colletotrichum fioriniae PJ7.</title>
        <authorList>
            <person name="Baroncelli R."/>
        </authorList>
    </citation>
    <scope>NUCLEOTIDE SEQUENCE [LARGE SCALE GENOMIC DNA]</scope>
    <source>
        <strain evidence="2">Col 31</strain>
    </source>
</reference>
<keyword evidence="3" id="KW-1185">Reference proteome</keyword>
<evidence type="ECO:0000313" key="3">
    <source>
        <dbReference type="Proteomes" id="UP001239795"/>
    </source>
</evidence>
<comment type="caution">
    <text evidence="2">The sequence shown here is derived from an EMBL/GenBank/DDBJ whole genome shotgun (WGS) entry which is preliminary data.</text>
</comment>
<evidence type="ECO:0000256" key="1">
    <source>
        <dbReference type="SAM" id="SignalP"/>
    </source>
</evidence>
<dbReference type="Proteomes" id="UP001239795">
    <property type="component" value="Unassembled WGS sequence"/>
</dbReference>
<protein>
    <recommendedName>
        <fullName evidence="4">Secreted protein</fullName>
    </recommendedName>
</protein>
<proteinExistence type="predicted"/>
<keyword evidence="1" id="KW-0732">Signal</keyword>
<feature type="signal peptide" evidence="1">
    <location>
        <begin position="1"/>
        <end position="30"/>
    </location>
</feature>
<organism evidence="2 3">
    <name type="scientific">Colletotrichum melonis</name>
    <dbReference type="NCBI Taxonomy" id="1209925"/>
    <lineage>
        <taxon>Eukaryota</taxon>
        <taxon>Fungi</taxon>
        <taxon>Dikarya</taxon>
        <taxon>Ascomycota</taxon>
        <taxon>Pezizomycotina</taxon>
        <taxon>Sordariomycetes</taxon>
        <taxon>Hypocreomycetidae</taxon>
        <taxon>Glomerellales</taxon>
        <taxon>Glomerellaceae</taxon>
        <taxon>Colletotrichum</taxon>
        <taxon>Colletotrichum acutatum species complex</taxon>
    </lineage>
</organism>
<dbReference type="EMBL" id="MLGG01000019">
    <property type="protein sequence ID" value="KAK1456634.1"/>
    <property type="molecule type" value="Genomic_DNA"/>
</dbReference>